<evidence type="ECO:0000313" key="2">
    <source>
        <dbReference type="Proteomes" id="UP000650833"/>
    </source>
</evidence>
<dbReference type="Proteomes" id="UP000650833">
    <property type="component" value="Unassembled WGS sequence"/>
</dbReference>
<protein>
    <submittedName>
        <fullName evidence="1">Uncharacterized protein</fullName>
    </submittedName>
</protein>
<comment type="caution">
    <text evidence="1">The sequence shown here is derived from an EMBL/GenBank/DDBJ whole genome shotgun (WGS) entry which is preliminary data.</text>
</comment>
<dbReference type="EMBL" id="JAEPRC010001068">
    <property type="protein sequence ID" value="KAG2190076.1"/>
    <property type="molecule type" value="Genomic_DNA"/>
</dbReference>
<proteinExistence type="predicted"/>
<accession>A0A8H7QCY7</accession>
<reference evidence="1" key="1">
    <citation type="submission" date="2020-12" db="EMBL/GenBank/DDBJ databases">
        <title>Metabolic potential, ecology and presence of endohyphal bacteria is reflected in genomic diversity of Mucoromycotina.</title>
        <authorList>
            <person name="Muszewska A."/>
            <person name="Okrasinska A."/>
            <person name="Steczkiewicz K."/>
            <person name="Drgas O."/>
            <person name="Orlowska M."/>
            <person name="Perlinska-Lenart U."/>
            <person name="Aleksandrzak-Piekarczyk T."/>
            <person name="Szatraj K."/>
            <person name="Zielenkiewicz U."/>
            <person name="Pilsyk S."/>
            <person name="Malc E."/>
            <person name="Mieczkowski P."/>
            <person name="Kruszewska J.S."/>
            <person name="Biernat P."/>
            <person name="Pawlowska J."/>
        </authorList>
    </citation>
    <scope>NUCLEOTIDE SEQUENCE</scope>
    <source>
        <strain evidence="1">CBS 226.32</strain>
    </source>
</reference>
<sequence>MNAQCISQYIKWRIKIQVINKVGYSTDNSGRRRSSRK</sequence>
<evidence type="ECO:0000313" key="1">
    <source>
        <dbReference type="EMBL" id="KAG2190076.1"/>
    </source>
</evidence>
<organism evidence="1 2">
    <name type="scientific">Mucor plumbeus</name>
    <dbReference type="NCBI Taxonomy" id="97098"/>
    <lineage>
        <taxon>Eukaryota</taxon>
        <taxon>Fungi</taxon>
        <taxon>Fungi incertae sedis</taxon>
        <taxon>Mucoromycota</taxon>
        <taxon>Mucoromycotina</taxon>
        <taxon>Mucoromycetes</taxon>
        <taxon>Mucorales</taxon>
        <taxon>Mucorineae</taxon>
        <taxon>Mucoraceae</taxon>
        <taxon>Mucor</taxon>
    </lineage>
</organism>
<name>A0A8H7QCY7_9FUNG</name>
<keyword evidence="2" id="KW-1185">Reference proteome</keyword>
<dbReference type="AlphaFoldDB" id="A0A8H7QCY7"/>
<gene>
    <name evidence="1" type="ORF">INT46_002458</name>
</gene>